<organism evidence="1">
    <name type="scientific">Tetraselmis sp. GSL018</name>
    <dbReference type="NCBI Taxonomy" id="582737"/>
    <lineage>
        <taxon>Eukaryota</taxon>
        <taxon>Viridiplantae</taxon>
        <taxon>Chlorophyta</taxon>
        <taxon>core chlorophytes</taxon>
        <taxon>Chlorodendrophyceae</taxon>
        <taxon>Chlorodendrales</taxon>
        <taxon>Chlorodendraceae</taxon>
        <taxon>Tetraselmis</taxon>
    </lineage>
</organism>
<dbReference type="EMBL" id="GBEZ01003263">
    <property type="protein sequence ID" value="JAC81860.1"/>
    <property type="molecule type" value="Transcribed_RNA"/>
</dbReference>
<reference evidence="1" key="1">
    <citation type="submission" date="2014-05" db="EMBL/GenBank/DDBJ databases">
        <title>The transcriptome of the halophilic microalga Tetraselmis sp. GSL018 isolated from the Great Salt Lake, Utah.</title>
        <authorList>
            <person name="Jinkerson R.E."/>
            <person name="D'Adamo S."/>
            <person name="Posewitz M.C."/>
        </authorList>
    </citation>
    <scope>NUCLEOTIDE SEQUENCE</scope>
    <source>
        <strain evidence="1">GSL018</strain>
    </source>
</reference>
<accession>A0A061SG31</accession>
<protein>
    <submittedName>
        <fullName evidence="1">Uncharacterized protein</fullName>
    </submittedName>
</protein>
<evidence type="ECO:0000313" key="1">
    <source>
        <dbReference type="EMBL" id="JAC81860.1"/>
    </source>
</evidence>
<sequence length="134" mass="13954">MDPNCQHGGFLKVSSLHGKQAEADGNCAACTCPSGWEGVECAQCVSDDVCRETENSTEFCDKTAILPPISHSSVDKVIHSISCSCGSATGDTEVDGQTDWICGLQPGTTLTLEVVPDYEGDGSSGILRAVERAG</sequence>
<gene>
    <name evidence="1" type="ORF">TSPGSL018_6977</name>
</gene>
<proteinExistence type="predicted"/>
<name>A0A061SG31_9CHLO</name>
<feature type="non-terminal residue" evidence="1">
    <location>
        <position position="134"/>
    </location>
</feature>
<dbReference type="AlphaFoldDB" id="A0A061SG31"/>